<sequence length="315" mass="33393">MSAAVTESTTEGHATLTLSSANGALEAVYAPGVGMVCCSLRHHGEELLGQRGGLSAYAAKESTFGIPLLYPWANRLAAMSYSFDGVDVTLSADESPLHFDSAGLPMHGLLGASPYWEVVEAGASDGAALLQARLDFSAHDELARAFPFRHMLELEVRLDDNSLSIATTVIPTGDSNVPIAFGFHPYLALPGGSRDGVEIELPVTRHALLEPSGIPSGEHEPASGARAPLGDRAFDDLFDELSQPPRFTLSGPGHEIELEFEGGYHFTQVYAPPDQPFICFEPMTAPTNALISGDRLASVAPGEQFKAVFKITVGS</sequence>
<protein>
    <submittedName>
        <fullName evidence="2">Unannotated protein</fullName>
    </submittedName>
</protein>
<proteinExistence type="predicted"/>
<organism evidence="2">
    <name type="scientific">freshwater metagenome</name>
    <dbReference type="NCBI Taxonomy" id="449393"/>
    <lineage>
        <taxon>unclassified sequences</taxon>
        <taxon>metagenomes</taxon>
        <taxon>ecological metagenomes</taxon>
    </lineage>
</organism>
<dbReference type="InterPro" id="IPR014718">
    <property type="entry name" value="GH-type_carb-bd"/>
</dbReference>
<evidence type="ECO:0000313" key="2">
    <source>
        <dbReference type="EMBL" id="CAB4337768.1"/>
    </source>
</evidence>
<dbReference type="CDD" id="cd01081">
    <property type="entry name" value="Aldose_epim"/>
    <property type="match status" value="1"/>
</dbReference>
<accession>A0A6J5Z8J9</accession>
<dbReference type="Gene3D" id="2.70.98.10">
    <property type="match status" value="1"/>
</dbReference>
<gene>
    <name evidence="2" type="ORF">UFOPK3522_00320</name>
</gene>
<feature type="region of interest" description="Disordered" evidence="1">
    <location>
        <begin position="210"/>
        <end position="229"/>
    </location>
</feature>
<evidence type="ECO:0000256" key="1">
    <source>
        <dbReference type="SAM" id="MobiDB-lite"/>
    </source>
</evidence>
<dbReference type="InterPro" id="IPR011013">
    <property type="entry name" value="Gal_mutarotase_sf_dom"/>
</dbReference>
<name>A0A6J5Z8J9_9ZZZZ</name>
<dbReference type="Pfam" id="PF01263">
    <property type="entry name" value="Aldose_epim"/>
    <property type="match status" value="1"/>
</dbReference>
<dbReference type="SUPFAM" id="SSF74650">
    <property type="entry name" value="Galactose mutarotase-like"/>
    <property type="match status" value="1"/>
</dbReference>
<dbReference type="GO" id="GO:0030246">
    <property type="term" value="F:carbohydrate binding"/>
    <property type="evidence" value="ECO:0007669"/>
    <property type="project" value="InterPro"/>
</dbReference>
<dbReference type="InterPro" id="IPR008183">
    <property type="entry name" value="Aldose_1/G6P_1-epimerase"/>
</dbReference>
<dbReference type="EMBL" id="CAESAO010000015">
    <property type="protein sequence ID" value="CAB4337768.1"/>
    <property type="molecule type" value="Genomic_DNA"/>
</dbReference>
<reference evidence="2" key="1">
    <citation type="submission" date="2020-05" db="EMBL/GenBank/DDBJ databases">
        <authorList>
            <person name="Chiriac C."/>
            <person name="Salcher M."/>
            <person name="Ghai R."/>
            <person name="Kavagutti S V."/>
        </authorList>
    </citation>
    <scope>NUCLEOTIDE SEQUENCE</scope>
</reference>
<dbReference type="GO" id="GO:0016853">
    <property type="term" value="F:isomerase activity"/>
    <property type="evidence" value="ECO:0007669"/>
    <property type="project" value="InterPro"/>
</dbReference>
<dbReference type="GO" id="GO:0005975">
    <property type="term" value="P:carbohydrate metabolic process"/>
    <property type="evidence" value="ECO:0007669"/>
    <property type="project" value="InterPro"/>
</dbReference>
<dbReference type="AlphaFoldDB" id="A0A6J5Z8J9"/>